<keyword evidence="3 4" id="KW-0418">Kinase</keyword>
<accession>A0ABR9AQS8</accession>
<sequence length="370" mass="39831">MKFLIAPNAFKGTIPADQAAHLIKAQLLNDFPEKDLITSPIADGGDGTCALLASAKRMKVVEVIALNAIGRPKPGKLYLDNGNATAMIDISEVSGLQGLELTEIDAKLSSSYGTGELILEGISQGAKHIVLGLGGSATVDMGTGILKALGFIFLDQNGREIPLFSTGFLGKIAHIQSSIKKYQVQFTCLCDVNNTFFGEKGAIPVFGPQKGLVNEELLPFEAGAKRVFQLLKKKSGGGLKDREGFGAAGGIALGLSAFFPVEIKMGAKFFFDQVKMEQKVKETDIIITGEGRFDQQSAGGKGSFELLQLAKEMGKKCFLITSGEAEEARDAGFDEVILLPYLDFKKNDFTRIAIDNFKKALNGYKWKSWT</sequence>
<dbReference type="EMBL" id="JACYTQ010000005">
    <property type="protein sequence ID" value="MBD8489964.1"/>
    <property type="molecule type" value="Genomic_DNA"/>
</dbReference>
<evidence type="ECO:0000256" key="4">
    <source>
        <dbReference type="PIRNR" id="PIRNR006078"/>
    </source>
</evidence>
<dbReference type="InterPro" id="IPR018193">
    <property type="entry name" value="Glyc_kinase_flavodox-like_fold"/>
</dbReference>
<dbReference type="GO" id="GO:0016301">
    <property type="term" value="F:kinase activity"/>
    <property type="evidence" value="ECO:0007669"/>
    <property type="project" value="UniProtKB-KW"/>
</dbReference>
<keyword evidence="2 4" id="KW-0808">Transferase</keyword>
<dbReference type="SUPFAM" id="SSF110738">
    <property type="entry name" value="Glycerate kinase I"/>
    <property type="match status" value="1"/>
</dbReference>
<evidence type="ECO:0000256" key="1">
    <source>
        <dbReference type="ARBA" id="ARBA00006284"/>
    </source>
</evidence>
<dbReference type="Proteomes" id="UP000647133">
    <property type="component" value="Unassembled WGS sequence"/>
</dbReference>
<evidence type="ECO:0000256" key="2">
    <source>
        <dbReference type="ARBA" id="ARBA00022679"/>
    </source>
</evidence>
<organism evidence="5 6">
    <name type="scientific">Echinicola arenosa</name>
    <dbReference type="NCBI Taxonomy" id="2774144"/>
    <lineage>
        <taxon>Bacteria</taxon>
        <taxon>Pseudomonadati</taxon>
        <taxon>Bacteroidota</taxon>
        <taxon>Cytophagia</taxon>
        <taxon>Cytophagales</taxon>
        <taxon>Cyclobacteriaceae</taxon>
        <taxon>Echinicola</taxon>
    </lineage>
</organism>
<dbReference type="InterPro" id="IPR036129">
    <property type="entry name" value="Glycerate_kinase_sf"/>
</dbReference>
<reference evidence="5 6" key="1">
    <citation type="submission" date="2020-09" db="EMBL/GenBank/DDBJ databases">
        <title>Echinicola sp. CAU 1574 isolated from sand of Sido Beach.</title>
        <authorList>
            <person name="Kim W."/>
        </authorList>
    </citation>
    <scope>NUCLEOTIDE SEQUENCE [LARGE SCALE GENOMIC DNA]</scope>
    <source>
        <strain evidence="5 6">CAU 1574</strain>
    </source>
</reference>
<dbReference type="InterPro" id="IPR018197">
    <property type="entry name" value="Glycerate_kinase_RE-like"/>
</dbReference>
<dbReference type="PIRSF" id="PIRSF006078">
    <property type="entry name" value="GlxK"/>
    <property type="match status" value="1"/>
</dbReference>
<comment type="similarity">
    <text evidence="1 4">Belongs to the glycerate kinase type-1 family.</text>
</comment>
<dbReference type="PANTHER" id="PTHR21599:SF0">
    <property type="entry name" value="GLYCERATE KINASE"/>
    <property type="match status" value="1"/>
</dbReference>
<evidence type="ECO:0000313" key="6">
    <source>
        <dbReference type="Proteomes" id="UP000647133"/>
    </source>
</evidence>
<name>A0ABR9AQS8_9BACT</name>
<dbReference type="Gene3D" id="3.90.1510.10">
    <property type="entry name" value="Glycerate kinase, domain 2"/>
    <property type="match status" value="1"/>
</dbReference>
<comment type="caution">
    <text evidence="5">The sequence shown here is derived from an EMBL/GenBank/DDBJ whole genome shotgun (WGS) entry which is preliminary data.</text>
</comment>
<dbReference type="InterPro" id="IPR004381">
    <property type="entry name" value="Glycerate_kinase"/>
</dbReference>
<dbReference type="RefSeq" id="WP_192010851.1">
    <property type="nucleotide sequence ID" value="NZ_JACYTQ010000005.1"/>
</dbReference>
<dbReference type="Pfam" id="PF02595">
    <property type="entry name" value="Gly_kinase"/>
    <property type="match status" value="1"/>
</dbReference>
<dbReference type="NCBIfam" id="TIGR00045">
    <property type="entry name" value="glycerate kinase"/>
    <property type="match status" value="1"/>
</dbReference>
<protein>
    <submittedName>
        <fullName evidence="5">Glycerate kinase</fullName>
    </submittedName>
</protein>
<evidence type="ECO:0000256" key="3">
    <source>
        <dbReference type="ARBA" id="ARBA00022777"/>
    </source>
</evidence>
<keyword evidence="6" id="KW-1185">Reference proteome</keyword>
<gene>
    <name evidence="5" type="ORF">IFO69_14500</name>
</gene>
<dbReference type="Gene3D" id="3.40.50.10350">
    <property type="entry name" value="Glycerate kinase, domain 1"/>
    <property type="match status" value="1"/>
</dbReference>
<proteinExistence type="inferred from homology"/>
<dbReference type="PANTHER" id="PTHR21599">
    <property type="entry name" value="GLYCERATE KINASE"/>
    <property type="match status" value="1"/>
</dbReference>
<evidence type="ECO:0000313" key="5">
    <source>
        <dbReference type="EMBL" id="MBD8489964.1"/>
    </source>
</evidence>